<keyword evidence="3" id="KW-0808">Transferase</keyword>
<sequence length="707" mass="80762">MNKEIVPKFPVAVLRRICSSEPDYKCIQLDCNEVTVGRSKENSFVIADLLVSRKHAVFRLDKNQWTIESVGMNGVAVNHIIAPKHQHIPIQNMDTIEFGAGNKFVYAFRVQSNTSEVNEEPVAKKMRLPLANRNYPSLKDSPEAFHNWVRSKKHLEKTLEEESDNLDVRLEQQKTLKDKLVLEQEMLNEHFETAKTQLELKFAEEKKELEDKVARGEIEKNELQLQKEDVEKRMAISLQEFRAECEKKKLEFEESVARANLEKQKLIEQKELVVQQLIQEKNVLQERLEAESRLKEETMNELAHVKRSHETLEQQLVEARRKMEEETKQFKRKGSEDELRLRQMQEELAEREAQLNSKEKEIAEIQSRAAIGLEMYETIQLLHQGQEIQNRGNIVVVVDDGQTSNQPSLTEQELERVREELRVQKELNEQQQQASSRARVDIVGQMESIMENELQCGICSELMVFATSLNCMHTFCQHCVGQWKKNKVECPICRAPITTEGRNLLVDNMIDAMVSSLSEETKNRRRELVNQRQELADRTPIEQNTLQNIRIIHQDQHVTLGAANGGRPPGRPRRTAGRSVSNVGLPNVRVAAAAHGAIPRIVPPQVPQPRPRVSVAQAIRPPVVVRPVTVHVRGTLNRSTAPAQVVPNPQPAGPVIVSAREEVIVVSSGSESSSEEVVDVTNRRRRGRRTCPLCGRPDRTRQCDCVF</sequence>
<keyword evidence="6" id="KW-0833">Ubl conjugation pathway</keyword>
<dbReference type="GO" id="GO:0042393">
    <property type="term" value="F:histone binding"/>
    <property type="evidence" value="ECO:0007669"/>
    <property type="project" value="TreeGrafter"/>
</dbReference>
<dbReference type="InterPro" id="IPR017907">
    <property type="entry name" value="Znf_RING_CS"/>
</dbReference>
<dbReference type="PANTHER" id="PTHR15067:SF4">
    <property type="entry name" value="E3 UBIQUITIN-PROTEIN LIGASE RNF8"/>
    <property type="match status" value="1"/>
</dbReference>
<evidence type="ECO:0000256" key="10">
    <source>
        <dbReference type="SAM" id="MobiDB-lite"/>
    </source>
</evidence>
<evidence type="ECO:0000256" key="2">
    <source>
        <dbReference type="ARBA" id="ARBA00017908"/>
    </source>
</evidence>
<evidence type="ECO:0000313" key="14">
    <source>
        <dbReference type="Proteomes" id="UP000789390"/>
    </source>
</evidence>
<dbReference type="PROSITE" id="PS00518">
    <property type="entry name" value="ZF_RING_1"/>
    <property type="match status" value="1"/>
</dbReference>
<evidence type="ECO:0000256" key="3">
    <source>
        <dbReference type="ARBA" id="ARBA00022679"/>
    </source>
</evidence>
<evidence type="ECO:0000313" key="13">
    <source>
        <dbReference type="EMBL" id="CAH0099772.1"/>
    </source>
</evidence>
<dbReference type="GO" id="GO:0006302">
    <property type="term" value="P:double-strand break repair"/>
    <property type="evidence" value="ECO:0007669"/>
    <property type="project" value="TreeGrafter"/>
</dbReference>
<proteinExistence type="inferred from homology"/>
<dbReference type="InterPro" id="IPR001841">
    <property type="entry name" value="Znf_RING"/>
</dbReference>
<feature type="coiled-coil region" evidence="9">
    <location>
        <begin position="156"/>
        <end position="368"/>
    </location>
</feature>
<dbReference type="GO" id="GO:0070936">
    <property type="term" value="P:protein K48-linked ubiquitination"/>
    <property type="evidence" value="ECO:0007669"/>
    <property type="project" value="TreeGrafter"/>
</dbReference>
<comment type="similarity">
    <text evidence="1">Belongs to the CHFR family.</text>
</comment>
<dbReference type="Gene3D" id="3.30.40.10">
    <property type="entry name" value="Zinc/RING finger domain, C3HC4 (zinc finger)"/>
    <property type="match status" value="1"/>
</dbReference>
<evidence type="ECO:0000256" key="7">
    <source>
        <dbReference type="ARBA" id="ARBA00022833"/>
    </source>
</evidence>
<dbReference type="PROSITE" id="PS50006">
    <property type="entry name" value="FHA_DOMAIN"/>
    <property type="match status" value="1"/>
</dbReference>
<reference evidence="13" key="1">
    <citation type="submission" date="2021-11" db="EMBL/GenBank/DDBJ databases">
        <authorList>
            <person name="Schell T."/>
        </authorList>
    </citation>
    <scope>NUCLEOTIDE SEQUENCE</scope>
    <source>
        <strain evidence="13">M5</strain>
    </source>
</reference>
<evidence type="ECO:0000259" key="12">
    <source>
        <dbReference type="PROSITE" id="PS50089"/>
    </source>
</evidence>
<dbReference type="SMART" id="SM00184">
    <property type="entry name" value="RING"/>
    <property type="match status" value="1"/>
</dbReference>
<comment type="caution">
    <text evidence="13">The sequence shown here is derived from an EMBL/GenBank/DDBJ whole genome shotgun (WGS) entry which is preliminary data.</text>
</comment>
<feature type="domain" description="FHA" evidence="11">
    <location>
        <begin position="34"/>
        <end position="82"/>
    </location>
</feature>
<dbReference type="PROSITE" id="PS50089">
    <property type="entry name" value="ZF_RING_2"/>
    <property type="match status" value="1"/>
</dbReference>
<dbReference type="GO" id="GO:0061630">
    <property type="term" value="F:ubiquitin protein ligase activity"/>
    <property type="evidence" value="ECO:0007669"/>
    <property type="project" value="TreeGrafter"/>
</dbReference>
<dbReference type="Pfam" id="PF00498">
    <property type="entry name" value="FHA"/>
    <property type="match status" value="1"/>
</dbReference>
<dbReference type="Pfam" id="PF13920">
    <property type="entry name" value="zf-C3HC4_3"/>
    <property type="match status" value="1"/>
</dbReference>
<evidence type="ECO:0000256" key="5">
    <source>
        <dbReference type="ARBA" id="ARBA00022771"/>
    </source>
</evidence>
<keyword evidence="4" id="KW-0479">Metal-binding</keyword>
<dbReference type="Gene3D" id="2.60.200.20">
    <property type="match status" value="1"/>
</dbReference>
<evidence type="ECO:0000256" key="1">
    <source>
        <dbReference type="ARBA" id="ARBA00005797"/>
    </source>
</evidence>
<keyword evidence="9" id="KW-0175">Coiled coil</keyword>
<evidence type="ECO:0000259" key="11">
    <source>
        <dbReference type="PROSITE" id="PS50006"/>
    </source>
</evidence>
<evidence type="ECO:0000256" key="9">
    <source>
        <dbReference type="SAM" id="Coils"/>
    </source>
</evidence>
<dbReference type="GO" id="GO:0008270">
    <property type="term" value="F:zinc ion binding"/>
    <property type="evidence" value="ECO:0007669"/>
    <property type="project" value="UniProtKB-KW"/>
</dbReference>
<dbReference type="InterPro" id="IPR013083">
    <property type="entry name" value="Znf_RING/FYVE/PHD"/>
</dbReference>
<evidence type="ECO:0000256" key="4">
    <source>
        <dbReference type="ARBA" id="ARBA00022723"/>
    </source>
</evidence>
<keyword evidence="14" id="KW-1185">Reference proteome</keyword>
<dbReference type="GO" id="GO:0005634">
    <property type="term" value="C:nucleus"/>
    <property type="evidence" value="ECO:0007669"/>
    <property type="project" value="TreeGrafter"/>
</dbReference>
<evidence type="ECO:0000256" key="6">
    <source>
        <dbReference type="ARBA" id="ARBA00022786"/>
    </source>
</evidence>
<dbReference type="GO" id="GO:0000151">
    <property type="term" value="C:ubiquitin ligase complex"/>
    <property type="evidence" value="ECO:0007669"/>
    <property type="project" value="TreeGrafter"/>
</dbReference>
<dbReference type="InterPro" id="IPR000253">
    <property type="entry name" value="FHA_dom"/>
</dbReference>
<feature type="domain" description="RING-type" evidence="12">
    <location>
        <begin position="456"/>
        <end position="494"/>
    </location>
</feature>
<feature type="region of interest" description="Disordered" evidence="10">
    <location>
        <begin position="560"/>
        <end position="580"/>
    </location>
</feature>
<dbReference type="EMBL" id="CAKKLH010000024">
    <property type="protein sequence ID" value="CAH0099772.1"/>
    <property type="molecule type" value="Genomic_DNA"/>
</dbReference>
<organism evidence="13 14">
    <name type="scientific">Daphnia galeata</name>
    <dbReference type="NCBI Taxonomy" id="27404"/>
    <lineage>
        <taxon>Eukaryota</taxon>
        <taxon>Metazoa</taxon>
        <taxon>Ecdysozoa</taxon>
        <taxon>Arthropoda</taxon>
        <taxon>Crustacea</taxon>
        <taxon>Branchiopoda</taxon>
        <taxon>Diplostraca</taxon>
        <taxon>Cladocera</taxon>
        <taxon>Anomopoda</taxon>
        <taxon>Daphniidae</taxon>
        <taxon>Daphnia</taxon>
    </lineage>
</organism>
<dbReference type="AlphaFoldDB" id="A0A8J2WHK7"/>
<keyword evidence="5 8" id="KW-0863">Zinc-finger</keyword>
<dbReference type="GO" id="GO:0006511">
    <property type="term" value="P:ubiquitin-dependent protein catabolic process"/>
    <property type="evidence" value="ECO:0007669"/>
    <property type="project" value="TreeGrafter"/>
</dbReference>
<dbReference type="SUPFAM" id="SSF57850">
    <property type="entry name" value="RING/U-box"/>
    <property type="match status" value="1"/>
</dbReference>
<dbReference type="PANTHER" id="PTHR15067">
    <property type="entry name" value="E3 UBIQUITIN-PROTEIN LIGASE RNF8"/>
    <property type="match status" value="1"/>
</dbReference>
<dbReference type="SMART" id="SM00240">
    <property type="entry name" value="FHA"/>
    <property type="match status" value="1"/>
</dbReference>
<gene>
    <name evidence="13" type="ORF">DGAL_LOCUS1930</name>
</gene>
<dbReference type="Proteomes" id="UP000789390">
    <property type="component" value="Unassembled WGS sequence"/>
</dbReference>
<name>A0A8J2WHK7_9CRUS</name>
<dbReference type="SUPFAM" id="SSF49879">
    <property type="entry name" value="SMAD/FHA domain"/>
    <property type="match status" value="1"/>
</dbReference>
<dbReference type="FunFam" id="3.30.40.10:FF:001015">
    <property type="entry name" value="FHA domaincontaining protein"/>
    <property type="match status" value="1"/>
</dbReference>
<accession>A0A8J2WHK7</accession>
<dbReference type="InterPro" id="IPR008984">
    <property type="entry name" value="SMAD_FHA_dom_sf"/>
</dbReference>
<keyword evidence="7" id="KW-0862">Zinc</keyword>
<dbReference type="CDD" id="cd00060">
    <property type="entry name" value="FHA"/>
    <property type="match status" value="1"/>
</dbReference>
<dbReference type="GO" id="GO:0005829">
    <property type="term" value="C:cytosol"/>
    <property type="evidence" value="ECO:0007669"/>
    <property type="project" value="TreeGrafter"/>
</dbReference>
<protein>
    <recommendedName>
        <fullName evidence="2">E3 ubiquitin-protein ligase CHFR</fullName>
    </recommendedName>
</protein>
<dbReference type="OrthoDB" id="6353679at2759"/>
<dbReference type="GO" id="GO:0035861">
    <property type="term" value="C:site of double-strand break"/>
    <property type="evidence" value="ECO:0007669"/>
    <property type="project" value="TreeGrafter"/>
</dbReference>
<dbReference type="CDD" id="cd16535">
    <property type="entry name" value="RING-HC_RNF8"/>
    <property type="match status" value="1"/>
</dbReference>
<evidence type="ECO:0000256" key="8">
    <source>
        <dbReference type="PROSITE-ProRule" id="PRU00175"/>
    </source>
</evidence>